<dbReference type="InterPro" id="IPR051462">
    <property type="entry name" value="CBS_domain-containing"/>
</dbReference>
<dbReference type="SUPFAM" id="SSF54631">
    <property type="entry name" value="CBS-domain pair"/>
    <property type="match status" value="1"/>
</dbReference>
<feature type="compositionally biased region" description="Polar residues" evidence="3">
    <location>
        <begin position="140"/>
        <end position="152"/>
    </location>
</feature>
<evidence type="ECO:0000256" key="1">
    <source>
        <dbReference type="ARBA" id="ARBA00022737"/>
    </source>
</evidence>
<feature type="domain" description="CBS" evidence="4">
    <location>
        <begin position="7"/>
        <end position="65"/>
    </location>
</feature>
<feature type="domain" description="CBS" evidence="4">
    <location>
        <begin position="71"/>
        <end position="128"/>
    </location>
</feature>
<accession>A0A5M6J0V1</accession>
<gene>
    <name evidence="5" type="ORF">F1189_04620</name>
</gene>
<evidence type="ECO:0000313" key="5">
    <source>
        <dbReference type="EMBL" id="KAA5613697.1"/>
    </source>
</evidence>
<evidence type="ECO:0000313" key="6">
    <source>
        <dbReference type="Proteomes" id="UP000325255"/>
    </source>
</evidence>
<dbReference type="PROSITE" id="PS51371">
    <property type="entry name" value="CBS"/>
    <property type="match status" value="2"/>
</dbReference>
<reference evidence="5 6" key="1">
    <citation type="submission" date="2019-09" db="EMBL/GenBank/DDBJ databases">
        <title>Genome sequence of Rhodovastum atsumiense, a diverse member of the Acetobacteraceae family of non-sulfur purple photosynthetic bacteria.</title>
        <authorList>
            <person name="Meyer T."/>
            <person name="Kyndt J."/>
        </authorList>
    </citation>
    <scope>NUCLEOTIDE SEQUENCE [LARGE SCALE GENOMIC DNA]</scope>
    <source>
        <strain evidence="5 6">DSM 21279</strain>
    </source>
</reference>
<evidence type="ECO:0000256" key="3">
    <source>
        <dbReference type="SAM" id="MobiDB-lite"/>
    </source>
</evidence>
<dbReference type="OrthoDB" id="9802114at2"/>
<keyword evidence="2" id="KW-0129">CBS domain</keyword>
<dbReference type="PANTHER" id="PTHR48108:SF34">
    <property type="entry name" value="CBS DOMAIN-CONTAINING PROTEIN YHCV"/>
    <property type="match status" value="1"/>
</dbReference>
<dbReference type="InterPro" id="IPR000644">
    <property type="entry name" value="CBS_dom"/>
</dbReference>
<keyword evidence="6" id="KW-1185">Reference proteome</keyword>
<dbReference type="CDD" id="cd04622">
    <property type="entry name" value="CBS_pair_HRP1_like"/>
    <property type="match status" value="1"/>
</dbReference>
<evidence type="ECO:0000256" key="2">
    <source>
        <dbReference type="PROSITE-ProRule" id="PRU00703"/>
    </source>
</evidence>
<dbReference type="AlphaFoldDB" id="A0A5M6J0V1"/>
<protein>
    <submittedName>
        <fullName evidence="5">CBS domain-containing protein</fullName>
    </submittedName>
</protein>
<dbReference type="Gene3D" id="3.10.580.10">
    <property type="entry name" value="CBS-domain"/>
    <property type="match status" value="1"/>
</dbReference>
<sequence length="152" mass="16082">MKVSEKMTRTVRIASPDDTIQHAASAMAESDAGALPVGKDDRLVGMVTDRDIAVRAVAQGKGVDTRVSEVMTQDIKYCFEDDDLDQVASNMGQQQVRRLPVMNREKRLVGILSLGDIAFGEGPQPAGEALSGVSRPGGARSQTGGTGSAHSR</sequence>
<dbReference type="Proteomes" id="UP000325255">
    <property type="component" value="Unassembled WGS sequence"/>
</dbReference>
<comment type="caution">
    <text evidence="5">The sequence shown here is derived from an EMBL/GenBank/DDBJ whole genome shotgun (WGS) entry which is preliminary data.</text>
</comment>
<name>A0A5M6J0V1_9PROT</name>
<dbReference type="EMBL" id="VWPK01000005">
    <property type="protein sequence ID" value="KAA5613697.1"/>
    <property type="molecule type" value="Genomic_DNA"/>
</dbReference>
<organism evidence="5 6">
    <name type="scientific">Rhodovastum atsumiense</name>
    <dbReference type="NCBI Taxonomy" id="504468"/>
    <lineage>
        <taxon>Bacteria</taxon>
        <taxon>Pseudomonadati</taxon>
        <taxon>Pseudomonadota</taxon>
        <taxon>Alphaproteobacteria</taxon>
        <taxon>Acetobacterales</taxon>
        <taxon>Acetobacteraceae</taxon>
        <taxon>Rhodovastum</taxon>
    </lineage>
</organism>
<proteinExistence type="predicted"/>
<dbReference type="SMART" id="SM00116">
    <property type="entry name" value="CBS"/>
    <property type="match status" value="2"/>
</dbReference>
<dbReference type="RefSeq" id="WP_150039446.1">
    <property type="nucleotide sequence ID" value="NZ_OW485601.1"/>
</dbReference>
<keyword evidence="1" id="KW-0677">Repeat</keyword>
<feature type="region of interest" description="Disordered" evidence="3">
    <location>
        <begin position="123"/>
        <end position="152"/>
    </location>
</feature>
<dbReference type="InterPro" id="IPR046342">
    <property type="entry name" value="CBS_dom_sf"/>
</dbReference>
<evidence type="ECO:0000259" key="4">
    <source>
        <dbReference type="PROSITE" id="PS51371"/>
    </source>
</evidence>
<dbReference type="Pfam" id="PF00571">
    <property type="entry name" value="CBS"/>
    <property type="match status" value="2"/>
</dbReference>
<dbReference type="PANTHER" id="PTHR48108">
    <property type="entry name" value="CBS DOMAIN-CONTAINING PROTEIN CBSX2, CHLOROPLASTIC"/>
    <property type="match status" value="1"/>
</dbReference>